<evidence type="ECO:0000313" key="3">
    <source>
        <dbReference type="Proteomes" id="UP000054560"/>
    </source>
</evidence>
<organism evidence="2 3">
    <name type="scientific">Sphaeroforma arctica JP610</name>
    <dbReference type="NCBI Taxonomy" id="667725"/>
    <lineage>
        <taxon>Eukaryota</taxon>
        <taxon>Ichthyosporea</taxon>
        <taxon>Ichthyophonida</taxon>
        <taxon>Sphaeroforma</taxon>
    </lineage>
</organism>
<protein>
    <submittedName>
        <fullName evidence="2">Uncharacterized protein</fullName>
    </submittedName>
</protein>
<dbReference type="RefSeq" id="XP_014161030.1">
    <property type="nucleotide sequence ID" value="XM_014305555.1"/>
</dbReference>
<evidence type="ECO:0000313" key="2">
    <source>
        <dbReference type="EMBL" id="KNC87128.1"/>
    </source>
</evidence>
<dbReference type="GeneID" id="25901255"/>
<sequence length="129" mass="14704">MDNSSEPSPLHRIVRDHDPNLSSYSPVKLERLADARRTLKKVDINSKDKAGLTPYMLCIATLPPVRFGNYASYDSHELTLNVFRDEDIRTRHEAEFKRLDACVQAGVRTLVSQQQNDESARNILPKHMA</sequence>
<dbReference type="AlphaFoldDB" id="A0A0L0GFS3"/>
<evidence type="ECO:0000256" key="1">
    <source>
        <dbReference type="SAM" id="MobiDB-lite"/>
    </source>
</evidence>
<proteinExistence type="predicted"/>
<dbReference type="Proteomes" id="UP000054560">
    <property type="component" value="Unassembled WGS sequence"/>
</dbReference>
<accession>A0A0L0GFS3</accession>
<name>A0A0L0GFS3_9EUKA</name>
<reference evidence="2 3" key="1">
    <citation type="submission" date="2011-02" db="EMBL/GenBank/DDBJ databases">
        <title>The Genome Sequence of Sphaeroforma arctica JP610.</title>
        <authorList>
            <consortium name="The Broad Institute Genome Sequencing Platform"/>
            <person name="Russ C."/>
            <person name="Cuomo C."/>
            <person name="Young S.K."/>
            <person name="Zeng Q."/>
            <person name="Gargeya S."/>
            <person name="Alvarado L."/>
            <person name="Berlin A."/>
            <person name="Chapman S.B."/>
            <person name="Chen Z."/>
            <person name="Freedman E."/>
            <person name="Gellesch M."/>
            <person name="Goldberg J."/>
            <person name="Griggs A."/>
            <person name="Gujja S."/>
            <person name="Heilman E."/>
            <person name="Heiman D."/>
            <person name="Howarth C."/>
            <person name="Mehta T."/>
            <person name="Neiman D."/>
            <person name="Pearson M."/>
            <person name="Roberts A."/>
            <person name="Saif S."/>
            <person name="Shea T."/>
            <person name="Shenoy N."/>
            <person name="Sisk P."/>
            <person name="Stolte C."/>
            <person name="Sykes S."/>
            <person name="White J."/>
            <person name="Yandava C."/>
            <person name="Burger G."/>
            <person name="Gray M.W."/>
            <person name="Holland P.W.H."/>
            <person name="King N."/>
            <person name="Lang F.B.F."/>
            <person name="Roger A.J."/>
            <person name="Ruiz-Trillo I."/>
            <person name="Haas B."/>
            <person name="Nusbaum C."/>
            <person name="Birren B."/>
        </authorList>
    </citation>
    <scope>NUCLEOTIDE SEQUENCE [LARGE SCALE GENOMIC DNA]</scope>
    <source>
        <strain evidence="2 3">JP610</strain>
    </source>
</reference>
<keyword evidence="3" id="KW-1185">Reference proteome</keyword>
<feature type="region of interest" description="Disordered" evidence="1">
    <location>
        <begin position="1"/>
        <end position="23"/>
    </location>
</feature>
<gene>
    <name evidence="2" type="ORF">SARC_00751</name>
</gene>
<dbReference type="EMBL" id="KQ241622">
    <property type="protein sequence ID" value="KNC87128.1"/>
    <property type="molecule type" value="Genomic_DNA"/>
</dbReference>